<evidence type="ECO:0000256" key="1">
    <source>
        <dbReference type="ARBA" id="ARBA00002151"/>
    </source>
</evidence>
<dbReference type="PROSITE" id="PS00903">
    <property type="entry name" value="CYT_DCMP_DEAMINASES_1"/>
    <property type="match status" value="1"/>
</dbReference>
<comment type="function">
    <text evidence="1 14">Converts 2,5-diamino-6-(ribosylamino)-4(3h)-pyrimidinone 5'-phosphate into 5-amino-6-(ribosylamino)-2,4(1h,3h)-pyrimidinedione 5'-phosphate.</text>
</comment>
<evidence type="ECO:0000256" key="14">
    <source>
        <dbReference type="PIRNR" id="PIRNR006769"/>
    </source>
</evidence>
<comment type="catalytic activity">
    <reaction evidence="12 14">
        <text>5-amino-6-(5-phospho-D-ribitylamino)uracil + NADP(+) = 5-amino-6-(5-phospho-D-ribosylamino)uracil + NADPH + H(+)</text>
        <dbReference type="Rhea" id="RHEA:17845"/>
        <dbReference type="ChEBI" id="CHEBI:15378"/>
        <dbReference type="ChEBI" id="CHEBI:57783"/>
        <dbReference type="ChEBI" id="CHEBI:58349"/>
        <dbReference type="ChEBI" id="CHEBI:58421"/>
        <dbReference type="ChEBI" id="CHEBI:58453"/>
        <dbReference type="EC" id="1.1.1.193"/>
    </reaction>
</comment>
<evidence type="ECO:0000256" key="15">
    <source>
        <dbReference type="PIRSR" id="PIRSR006769-1"/>
    </source>
</evidence>
<feature type="binding site" evidence="16">
    <location>
        <position position="230"/>
    </location>
    <ligand>
        <name>NADP(+)</name>
        <dbReference type="ChEBI" id="CHEBI:58349"/>
    </ligand>
</feature>
<dbReference type="InterPro" id="IPR024072">
    <property type="entry name" value="DHFR-like_dom_sf"/>
</dbReference>
<dbReference type="AlphaFoldDB" id="A0A2T0LRH6"/>
<comment type="caution">
    <text evidence="19">The sequence shown here is derived from an EMBL/GenBank/DDBJ whole genome shotgun (WGS) entry which is preliminary data.</text>
</comment>
<dbReference type="GO" id="GO:0009231">
    <property type="term" value="P:riboflavin biosynthetic process"/>
    <property type="evidence" value="ECO:0007669"/>
    <property type="project" value="UniProtKB-UniPathway"/>
</dbReference>
<feature type="binding site" evidence="16">
    <location>
        <position position="175"/>
    </location>
    <ligand>
        <name>NADP(+)</name>
        <dbReference type="ChEBI" id="CHEBI:58349"/>
    </ligand>
</feature>
<evidence type="ECO:0000256" key="11">
    <source>
        <dbReference type="ARBA" id="ARBA00023268"/>
    </source>
</evidence>
<dbReference type="Gene3D" id="3.40.140.10">
    <property type="entry name" value="Cytidine Deaminase, domain 2"/>
    <property type="match status" value="1"/>
</dbReference>
<dbReference type="InterPro" id="IPR016193">
    <property type="entry name" value="Cytidine_deaminase-like"/>
</dbReference>
<feature type="binding site" evidence="16">
    <location>
        <position position="159"/>
    </location>
    <ligand>
        <name>NADP(+)</name>
        <dbReference type="ChEBI" id="CHEBI:58349"/>
    </ligand>
</feature>
<feature type="binding site" evidence="16">
    <location>
        <position position="272"/>
    </location>
    <ligand>
        <name>substrate</name>
    </ligand>
</feature>
<comment type="similarity">
    <text evidence="4 14">In the N-terminal section; belongs to the cytidine and deoxycytidylate deaminase family.</text>
</comment>
<evidence type="ECO:0000259" key="18">
    <source>
        <dbReference type="PROSITE" id="PS51747"/>
    </source>
</evidence>
<evidence type="ECO:0000256" key="16">
    <source>
        <dbReference type="PIRSR" id="PIRSR006769-2"/>
    </source>
</evidence>
<keyword evidence="9 14" id="KW-0521">NADP</keyword>
<organism evidence="19 20">
    <name type="scientific">Prauserella shujinwangii</name>
    <dbReference type="NCBI Taxonomy" id="1453103"/>
    <lineage>
        <taxon>Bacteria</taxon>
        <taxon>Bacillati</taxon>
        <taxon>Actinomycetota</taxon>
        <taxon>Actinomycetes</taxon>
        <taxon>Pseudonocardiales</taxon>
        <taxon>Pseudonocardiaceae</taxon>
        <taxon>Prauserella</taxon>
    </lineage>
</organism>
<feature type="binding site" evidence="17">
    <location>
        <position position="80"/>
    </location>
    <ligand>
        <name>Zn(2+)</name>
        <dbReference type="ChEBI" id="CHEBI:29105"/>
        <note>catalytic</note>
    </ligand>
</feature>
<dbReference type="InterPro" id="IPR002125">
    <property type="entry name" value="CMP_dCMP_dom"/>
</dbReference>
<dbReference type="PIRSF" id="PIRSF006769">
    <property type="entry name" value="RibD"/>
    <property type="match status" value="1"/>
</dbReference>
<dbReference type="Gene3D" id="3.40.430.10">
    <property type="entry name" value="Dihydrofolate Reductase, subunit A"/>
    <property type="match status" value="2"/>
</dbReference>
<dbReference type="NCBIfam" id="TIGR00326">
    <property type="entry name" value="eubact_ribD"/>
    <property type="match status" value="1"/>
</dbReference>
<feature type="binding site" evidence="16">
    <location>
        <position position="173"/>
    </location>
    <ligand>
        <name>substrate</name>
    </ligand>
</feature>
<comment type="pathway">
    <text evidence="2 14">Cofactor biosynthesis; riboflavin biosynthesis; 5-amino-6-(D-ribitylamino)uracil from GTP: step 2/4.</text>
</comment>
<dbReference type="InterPro" id="IPR002734">
    <property type="entry name" value="RibDG_C"/>
</dbReference>
<evidence type="ECO:0000256" key="9">
    <source>
        <dbReference type="ARBA" id="ARBA00022857"/>
    </source>
</evidence>
<feature type="binding site" evidence="16">
    <location>
        <position position="209"/>
    </location>
    <ligand>
        <name>substrate</name>
    </ligand>
</feature>
<feature type="binding site" evidence="16">
    <location>
        <position position="189"/>
    </location>
    <ligand>
        <name>substrate</name>
    </ligand>
</feature>
<feature type="active site" description="Proton donor" evidence="15">
    <location>
        <position position="57"/>
    </location>
</feature>
<dbReference type="SUPFAM" id="SSF53597">
    <property type="entry name" value="Dihydrofolate reductase-like"/>
    <property type="match status" value="1"/>
</dbReference>
<dbReference type="UniPathway" id="UPA00275">
    <property type="reaction ID" value="UER00401"/>
</dbReference>
<evidence type="ECO:0000256" key="2">
    <source>
        <dbReference type="ARBA" id="ARBA00004882"/>
    </source>
</evidence>
<sequence length="345" mass="34552">MRFTAAERAAMADALALSEAVRGTTSPNPPVGAVVLDAEGHRVGAGATRPPGGPHAEVVALRAAGTRARGGTAVVTLEPCAHHGRTPPCTGALLDAGVAAVRFAVADPTAQAAGGADVLRDAGVDVAGGLLAEEAAAGPLRAWLHHARTGRPHVTWKYAATLDGRVAAADGTSRWISGPGSRAEVHAIRAAADAVVVGTGTVRADDPWLTVRGPGGEPAGRQPLRVVVGTGEVPGGARVLDDAAETLLVRTHDPAEVLARLAERDAVDVLLEGGPTLAGAFVRAGLVDRIVAYVAPALLGAGPAALGPAGVSTITEIHRWRVEGVTMSGEDVRISAVPAGSEGGS</sequence>
<feature type="binding site" evidence="16">
    <location>
        <position position="201"/>
    </location>
    <ligand>
        <name>NADP(+)</name>
        <dbReference type="ChEBI" id="CHEBI:58349"/>
    </ligand>
</feature>
<dbReference type="GO" id="GO:0008835">
    <property type="term" value="F:diaminohydroxyphosphoribosylaminopyrimidine deaminase activity"/>
    <property type="evidence" value="ECO:0007669"/>
    <property type="project" value="UniProtKB-EC"/>
</dbReference>
<dbReference type="PROSITE" id="PS51747">
    <property type="entry name" value="CYT_DCMP_DEAMINASES_2"/>
    <property type="match status" value="1"/>
</dbReference>
<evidence type="ECO:0000313" key="20">
    <source>
        <dbReference type="Proteomes" id="UP000238362"/>
    </source>
</evidence>
<dbReference type="PANTHER" id="PTHR38011:SF7">
    <property type="entry name" value="2,5-DIAMINO-6-RIBOSYLAMINO-4(3H)-PYRIMIDINONE 5'-PHOSPHATE REDUCTASE"/>
    <property type="match status" value="1"/>
</dbReference>
<keyword evidence="14" id="KW-0378">Hydrolase</keyword>
<keyword evidence="10 14" id="KW-0560">Oxidoreductase</keyword>
<feature type="binding site" evidence="17">
    <location>
        <position position="55"/>
    </location>
    <ligand>
        <name>Zn(2+)</name>
        <dbReference type="ChEBI" id="CHEBI:29105"/>
        <note>catalytic</note>
    </ligand>
</feature>
<evidence type="ECO:0000256" key="10">
    <source>
        <dbReference type="ARBA" id="ARBA00023002"/>
    </source>
</evidence>
<accession>A0A2T0LRH6</accession>
<dbReference type="Pfam" id="PF00383">
    <property type="entry name" value="dCMP_cyt_deam_1"/>
    <property type="match status" value="1"/>
</dbReference>
<dbReference type="Pfam" id="PF01872">
    <property type="entry name" value="RibD_C"/>
    <property type="match status" value="1"/>
</dbReference>
<evidence type="ECO:0000256" key="12">
    <source>
        <dbReference type="ARBA" id="ARBA00049861"/>
    </source>
</evidence>
<dbReference type="SUPFAM" id="SSF53927">
    <property type="entry name" value="Cytidine deaminase-like"/>
    <property type="match status" value="1"/>
</dbReference>
<dbReference type="EC" id="1.1.1.193" evidence="14"/>
<dbReference type="Proteomes" id="UP000238362">
    <property type="component" value="Unassembled WGS sequence"/>
</dbReference>
<dbReference type="InterPro" id="IPR016192">
    <property type="entry name" value="APOBEC/CMP_deaminase_Zn-bd"/>
</dbReference>
<dbReference type="EMBL" id="PVNH01000008">
    <property type="protein sequence ID" value="PRX46063.1"/>
    <property type="molecule type" value="Genomic_DNA"/>
</dbReference>
<dbReference type="InterPro" id="IPR050765">
    <property type="entry name" value="Riboflavin_Biosynth_HTPR"/>
</dbReference>
<reference evidence="19 20" key="1">
    <citation type="submission" date="2018-03" db="EMBL/GenBank/DDBJ databases">
        <title>Genomic Encyclopedia of Type Strains, Phase III (KMG-III): the genomes of soil and plant-associated and newly described type strains.</title>
        <authorList>
            <person name="Whitman W."/>
        </authorList>
    </citation>
    <scope>NUCLEOTIDE SEQUENCE [LARGE SCALE GENOMIC DNA]</scope>
    <source>
        <strain evidence="19 20">CGMCC 4.7125</strain>
    </source>
</reference>
<keyword evidence="6 14" id="KW-0686">Riboflavin biosynthesis</keyword>
<keyword evidence="8 14" id="KW-0862">Zinc</keyword>
<comment type="similarity">
    <text evidence="5 14">In the C-terminal section; belongs to the HTP reductase family.</text>
</comment>
<protein>
    <recommendedName>
        <fullName evidence="14">Riboflavin biosynthesis protein RibD</fullName>
    </recommendedName>
    <domain>
        <recommendedName>
            <fullName evidence="14">Diaminohydroxyphosphoribosylaminopyrimidine deaminase</fullName>
            <shortName evidence="14">DRAP deaminase</shortName>
            <ecNumber evidence="14">3.5.4.26</ecNumber>
        </recommendedName>
        <alternativeName>
            <fullName evidence="14">Riboflavin-specific deaminase</fullName>
        </alternativeName>
    </domain>
    <domain>
        <recommendedName>
            <fullName evidence="14">5-amino-6-(5-phosphoribosylamino)uracil reductase</fullName>
            <ecNumber evidence="14">1.1.1.193</ecNumber>
        </recommendedName>
        <alternativeName>
            <fullName evidence="14">HTP reductase</fullName>
        </alternativeName>
    </domain>
</protein>
<keyword evidence="11" id="KW-0511">Multifunctional enzyme</keyword>
<dbReference type="EC" id="3.5.4.26" evidence="14"/>
<comment type="catalytic activity">
    <reaction evidence="13 14">
        <text>2,5-diamino-6-hydroxy-4-(5-phosphoribosylamino)-pyrimidine + H2O + H(+) = 5-amino-6-(5-phospho-D-ribosylamino)uracil + NH4(+)</text>
        <dbReference type="Rhea" id="RHEA:21868"/>
        <dbReference type="ChEBI" id="CHEBI:15377"/>
        <dbReference type="ChEBI" id="CHEBI:15378"/>
        <dbReference type="ChEBI" id="CHEBI:28938"/>
        <dbReference type="ChEBI" id="CHEBI:58453"/>
        <dbReference type="ChEBI" id="CHEBI:58614"/>
        <dbReference type="EC" id="3.5.4.26"/>
    </reaction>
</comment>
<evidence type="ECO:0000313" key="19">
    <source>
        <dbReference type="EMBL" id="PRX46063.1"/>
    </source>
</evidence>
<dbReference type="GO" id="GO:0008270">
    <property type="term" value="F:zinc ion binding"/>
    <property type="evidence" value="ECO:0007669"/>
    <property type="project" value="InterPro"/>
</dbReference>
<evidence type="ECO:0000256" key="17">
    <source>
        <dbReference type="PIRSR" id="PIRSR006769-3"/>
    </source>
</evidence>
<dbReference type="InterPro" id="IPR004794">
    <property type="entry name" value="Eubact_RibD"/>
</dbReference>
<feature type="binding site" evidence="17">
    <location>
        <position position="89"/>
    </location>
    <ligand>
        <name>Zn(2+)</name>
        <dbReference type="ChEBI" id="CHEBI:29105"/>
        <note>catalytic</note>
    </ligand>
</feature>
<feature type="binding site" evidence="16">
    <location>
        <position position="205"/>
    </location>
    <ligand>
        <name>NADP(+)</name>
        <dbReference type="ChEBI" id="CHEBI:58349"/>
    </ligand>
</feature>
<dbReference type="GO" id="GO:0008703">
    <property type="term" value="F:5-amino-6-(5-phosphoribosylamino)uracil reductase activity"/>
    <property type="evidence" value="ECO:0007669"/>
    <property type="project" value="UniProtKB-EC"/>
</dbReference>
<evidence type="ECO:0000256" key="8">
    <source>
        <dbReference type="ARBA" id="ARBA00022833"/>
    </source>
</evidence>
<name>A0A2T0LRH6_9PSEU</name>
<evidence type="ECO:0000256" key="4">
    <source>
        <dbReference type="ARBA" id="ARBA00005259"/>
    </source>
</evidence>
<comment type="pathway">
    <text evidence="3 14">Cofactor biosynthesis; riboflavin biosynthesis; 5-amino-6-(D-ribitylamino)uracil from GTP: step 3/4.</text>
</comment>
<evidence type="ECO:0000256" key="7">
    <source>
        <dbReference type="ARBA" id="ARBA00022723"/>
    </source>
</evidence>
<evidence type="ECO:0000256" key="5">
    <source>
        <dbReference type="ARBA" id="ARBA00007417"/>
    </source>
</evidence>
<evidence type="ECO:0000256" key="3">
    <source>
        <dbReference type="ARBA" id="ARBA00004910"/>
    </source>
</evidence>
<comment type="cofactor">
    <cofactor evidence="14 17">
        <name>Zn(2+)</name>
        <dbReference type="ChEBI" id="CHEBI:29105"/>
    </cofactor>
    <text evidence="14 17">Binds 1 zinc ion.</text>
</comment>
<keyword evidence="20" id="KW-1185">Reference proteome</keyword>
<feature type="binding site" evidence="16">
    <location>
        <position position="212"/>
    </location>
    <ligand>
        <name>substrate</name>
    </ligand>
</feature>
<feature type="domain" description="CMP/dCMP-type deaminase" evidence="18">
    <location>
        <begin position="5"/>
        <end position="117"/>
    </location>
</feature>
<dbReference type="PANTHER" id="PTHR38011">
    <property type="entry name" value="DIHYDROFOLATE REDUCTASE FAMILY PROTEIN (AFU_ORTHOLOGUE AFUA_8G06820)"/>
    <property type="match status" value="1"/>
</dbReference>
<keyword evidence="7 14" id="KW-0479">Metal-binding</keyword>
<evidence type="ECO:0000256" key="13">
    <source>
        <dbReference type="ARBA" id="ARBA00049886"/>
    </source>
</evidence>
<feature type="binding site" evidence="16">
    <location>
        <begin position="274"/>
        <end position="280"/>
    </location>
    <ligand>
        <name>NADP(+)</name>
        <dbReference type="ChEBI" id="CHEBI:58349"/>
    </ligand>
</feature>
<evidence type="ECO:0000256" key="6">
    <source>
        <dbReference type="ARBA" id="ARBA00022619"/>
    </source>
</evidence>
<dbReference type="CDD" id="cd01284">
    <property type="entry name" value="Riboflavin_deaminase-reductase"/>
    <property type="match status" value="1"/>
</dbReference>
<proteinExistence type="inferred from homology"/>
<gene>
    <name evidence="19" type="ORF">B0I33_108210</name>
</gene>